<evidence type="ECO:0000313" key="2">
    <source>
        <dbReference type="EMBL" id="QJY49869.1"/>
    </source>
</evidence>
<dbReference type="PANTHER" id="PTHR33336:SF3">
    <property type="entry name" value="ABM DOMAIN-CONTAINING PROTEIN"/>
    <property type="match status" value="1"/>
</dbReference>
<dbReference type="GO" id="GO:0004497">
    <property type="term" value="F:monooxygenase activity"/>
    <property type="evidence" value="ECO:0007669"/>
    <property type="project" value="UniProtKB-KW"/>
</dbReference>
<dbReference type="InterPro" id="IPR011008">
    <property type="entry name" value="Dimeric_a/b-barrel"/>
</dbReference>
<evidence type="ECO:0000313" key="3">
    <source>
        <dbReference type="Proteomes" id="UP000505377"/>
    </source>
</evidence>
<accession>A0A6M6JTX4</accession>
<sequence>MIFIVIRIDVRPEKREDFLAGITRYSAQVREEPGNLVFRCFASVEQPDEYAVLANYVDQAAGEAHVGSEHAQWFFGWLPSVVASVPKIVYQELPGDPWMEMGEVKLES</sequence>
<dbReference type="Gene3D" id="3.30.70.100">
    <property type="match status" value="1"/>
</dbReference>
<dbReference type="PANTHER" id="PTHR33336">
    <property type="entry name" value="QUINOL MONOOXYGENASE YGIN-RELATED"/>
    <property type="match status" value="1"/>
</dbReference>
<name>A0A6M6JTX4_9PSEU</name>
<proteinExistence type="predicted"/>
<keyword evidence="2" id="KW-0503">Monooxygenase</keyword>
<dbReference type="AlphaFoldDB" id="A0A6M6JTX4"/>
<feature type="domain" description="ABM" evidence="1">
    <location>
        <begin position="2"/>
        <end position="90"/>
    </location>
</feature>
<dbReference type="Proteomes" id="UP000505377">
    <property type="component" value="Chromosome"/>
</dbReference>
<dbReference type="InterPro" id="IPR050744">
    <property type="entry name" value="AI-2_Isomerase_LsrG"/>
</dbReference>
<dbReference type="PROSITE" id="PS51725">
    <property type="entry name" value="ABM"/>
    <property type="match status" value="1"/>
</dbReference>
<dbReference type="SUPFAM" id="SSF54909">
    <property type="entry name" value="Dimeric alpha+beta barrel"/>
    <property type="match status" value="1"/>
</dbReference>
<dbReference type="KEGG" id="pbro:HOP40_32290"/>
<dbReference type="Pfam" id="PF03992">
    <property type="entry name" value="ABM"/>
    <property type="match status" value="1"/>
</dbReference>
<dbReference type="InterPro" id="IPR007138">
    <property type="entry name" value="ABM_dom"/>
</dbReference>
<gene>
    <name evidence="2" type="ORF">HOP40_32290</name>
</gene>
<organism evidence="2 3">
    <name type="scientific">Pseudonocardia broussonetiae</name>
    <dbReference type="NCBI Taxonomy" id="2736640"/>
    <lineage>
        <taxon>Bacteria</taxon>
        <taxon>Bacillati</taxon>
        <taxon>Actinomycetota</taxon>
        <taxon>Actinomycetes</taxon>
        <taxon>Pseudonocardiales</taxon>
        <taxon>Pseudonocardiaceae</taxon>
        <taxon>Pseudonocardia</taxon>
    </lineage>
</organism>
<protein>
    <submittedName>
        <fullName evidence="2">Antibiotic biosynthesis monooxygenase</fullName>
    </submittedName>
</protein>
<reference evidence="2 3" key="1">
    <citation type="submission" date="2020-05" db="EMBL/GenBank/DDBJ databases">
        <authorList>
            <person name="Mo P."/>
        </authorList>
    </citation>
    <scope>NUCLEOTIDE SEQUENCE [LARGE SCALE GENOMIC DNA]</scope>
    <source>
        <strain evidence="2 3">Gen01</strain>
    </source>
</reference>
<keyword evidence="2" id="KW-0560">Oxidoreductase</keyword>
<dbReference type="RefSeq" id="WP_172166679.1">
    <property type="nucleotide sequence ID" value="NZ_CP053564.1"/>
</dbReference>
<keyword evidence="3" id="KW-1185">Reference proteome</keyword>
<dbReference type="EMBL" id="CP053564">
    <property type="protein sequence ID" value="QJY49869.1"/>
    <property type="molecule type" value="Genomic_DNA"/>
</dbReference>
<evidence type="ECO:0000259" key="1">
    <source>
        <dbReference type="PROSITE" id="PS51725"/>
    </source>
</evidence>